<dbReference type="AlphaFoldDB" id="A0A015U5K1"/>
<evidence type="ECO:0000313" key="1">
    <source>
        <dbReference type="EMBL" id="EXY92104.1"/>
    </source>
</evidence>
<organism evidence="1 2">
    <name type="scientific">Bacteroides fragilis str. 3998T(B)3</name>
    <dbReference type="NCBI Taxonomy" id="1339316"/>
    <lineage>
        <taxon>Bacteria</taxon>
        <taxon>Pseudomonadati</taxon>
        <taxon>Bacteroidota</taxon>
        <taxon>Bacteroidia</taxon>
        <taxon>Bacteroidales</taxon>
        <taxon>Bacteroidaceae</taxon>
        <taxon>Bacteroides</taxon>
    </lineage>
</organism>
<gene>
    <name evidence="1" type="ORF">M125_1215</name>
</gene>
<protein>
    <submittedName>
        <fullName evidence="1">Uncharacterized protein</fullName>
    </submittedName>
</protein>
<dbReference type="EMBL" id="JGDB01000023">
    <property type="protein sequence ID" value="EXY92104.1"/>
    <property type="molecule type" value="Genomic_DNA"/>
</dbReference>
<evidence type="ECO:0000313" key="2">
    <source>
        <dbReference type="Proteomes" id="UP000020773"/>
    </source>
</evidence>
<dbReference type="Proteomes" id="UP000020773">
    <property type="component" value="Unassembled WGS sequence"/>
</dbReference>
<accession>A0A015U5K1</accession>
<reference evidence="1 2" key="1">
    <citation type="submission" date="2014-02" db="EMBL/GenBank/DDBJ databases">
        <authorList>
            <person name="Sears C."/>
            <person name="Carroll K."/>
            <person name="Sack B.R."/>
            <person name="Qadri F."/>
            <person name="Myers L.L."/>
            <person name="Chung G.-T."/>
            <person name="Escheverria P."/>
            <person name="Fraser C.M."/>
            <person name="Sadzewicz L."/>
            <person name="Shefchek K.A."/>
            <person name="Tallon L."/>
            <person name="Das S.P."/>
            <person name="Daugherty S."/>
            <person name="Mongodin E.F."/>
        </authorList>
    </citation>
    <scope>NUCLEOTIDE SEQUENCE [LARGE SCALE GENOMIC DNA]</scope>
    <source>
        <strain evidence="2">3998T(B)3</strain>
    </source>
</reference>
<sequence>MKMESPSKGKNIAGSVKLGKPLARKYIFICLAKRVWSDG</sequence>
<proteinExistence type="predicted"/>
<comment type="caution">
    <text evidence="1">The sequence shown here is derived from an EMBL/GenBank/DDBJ whole genome shotgun (WGS) entry which is preliminary data.</text>
</comment>
<name>A0A015U5K1_BACFG</name>